<organism evidence="1 2">
    <name type="scientific">Cichorium intybus</name>
    <name type="common">Chicory</name>
    <dbReference type="NCBI Taxonomy" id="13427"/>
    <lineage>
        <taxon>Eukaryota</taxon>
        <taxon>Viridiplantae</taxon>
        <taxon>Streptophyta</taxon>
        <taxon>Embryophyta</taxon>
        <taxon>Tracheophyta</taxon>
        <taxon>Spermatophyta</taxon>
        <taxon>Magnoliopsida</taxon>
        <taxon>eudicotyledons</taxon>
        <taxon>Gunneridae</taxon>
        <taxon>Pentapetalae</taxon>
        <taxon>asterids</taxon>
        <taxon>campanulids</taxon>
        <taxon>Asterales</taxon>
        <taxon>Asteraceae</taxon>
        <taxon>Cichorioideae</taxon>
        <taxon>Cichorieae</taxon>
        <taxon>Cichoriinae</taxon>
        <taxon>Cichorium</taxon>
    </lineage>
</organism>
<dbReference type="Proteomes" id="UP001055811">
    <property type="component" value="Linkage Group LG09"/>
</dbReference>
<proteinExistence type="predicted"/>
<comment type="caution">
    <text evidence="1">The sequence shown here is derived from an EMBL/GenBank/DDBJ whole genome shotgun (WGS) entry which is preliminary data.</text>
</comment>
<evidence type="ECO:0000313" key="1">
    <source>
        <dbReference type="EMBL" id="KAI3691405.1"/>
    </source>
</evidence>
<dbReference type="EMBL" id="CM042017">
    <property type="protein sequence ID" value="KAI3691405.1"/>
    <property type="molecule type" value="Genomic_DNA"/>
</dbReference>
<gene>
    <name evidence="1" type="ORF">L2E82_49764</name>
</gene>
<reference evidence="1 2" key="2">
    <citation type="journal article" date="2022" name="Mol. Ecol. Resour.">
        <title>The genomes of chicory, endive, great burdock and yacon provide insights into Asteraceae paleo-polyploidization history and plant inulin production.</title>
        <authorList>
            <person name="Fan W."/>
            <person name="Wang S."/>
            <person name="Wang H."/>
            <person name="Wang A."/>
            <person name="Jiang F."/>
            <person name="Liu H."/>
            <person name="Zhao H."/>
            <person name="Xu D."/>
            <person name="Zhang Y."/>
        </authorList>
    </citation>
    <scope>NUCLEOTIDE SEQUENCE [LARGE SCALE GENOMIC DNA]</scope>
    <source>
        <strain evidence="2">cv. Punajuju</strain>
        <tissue evidence="1">Leaves</tissue>
    </source>
</reference>
<reference evidence="2" key="1">
    <citation type="journal article" date="2022" name="Mol. Ecol. Resour.">
        <title>The genomes of chicory, endive, great burdock and yacon provide insights into Asteraceae palaeo-polyploidization history and plant inulin production.</title>
        <authorList>
            <person name="Fan W."/>
            <person name="Wang S."/>
            <person name="Wang H."/>
            <person name="Wang A."/>
            <person name="Jiang F."/>
            <person name="Liu H."/>
            <person name="Zhao H."/>
            <person name="Xu D."/>
            <person name="Zhang Y."/>
        </authorList>
    </citation>
    <scope>NUCLEOTIDE SEQUENCE [LARGE SCALE GENOMIC DNA]</scope>
    <source>
        <strain evidence="2">cv. Punajuju</strain>
    </source>
</reference>
<name>A0ACB8Z5B7_CICIN</name>
<accession>A0ACB8Z5B7</accession>
<protein>
    <submittedName>
        <fullName evidence="1">Uncharacterized protein</fullName>
    </submittedName>
</protein>
<sequence length="81" mass="9214">MELPTKNLLPFLHYISALLLQHLNCRGMLVQKQDPDAETNPIPPPTIRVRVKYEAIYHEININSQATFGESLISPLCKSEI</sequence>
<keyword evidence="2" id="KW-1185">Reference proteome</keyword>
<evidence type="ECO:0000313" key="2">
    <source>
        <dbReference type="Proteomes" id="UP001055811"/>
    </source>
</evidence>